<feature type="domain" description="STAS" evidence="4">
    <location>
        <begin position="61"/>
        <end position="160"/>
    </location>
</feature>
<evidence type="ECO:0000313" key="6">
    <source>
        <dbReference type="Proteomes" id="UP000637578"/>
    </source>
</evidence>
<dbReference type="GO" id="GO:0043856">
    <property type="term" value="F:anti-sigma factor antagonist activity"/>
    <property type="evidence" value="ECO:0007669"/>
    <property type="project" value="InterPro"/>
</dbReference>
<evidence type="ECO:0000259" key="4">
    <source>
        <dbReference type="PROSITE" id="PS50801"/>
    </source>
</evidence>
<dbReference type="EMBL" id="BMMK01000015">
    <property type="protein sequence ID" value="GGM60198.1"/>
    <property type="molecule type" value="Genomic_DNA"/>
</dbReference>
<proteinExistence type="inferred from homology"/>
<sequence length="160" mass="16816">MPSCGQPAYRGRSEGAAGVGETRARPQRDREVCGVVGVESQPRRSYEAGELIEFCIECPRPGVRAVVVDGEIDLLTAPLLRAVMAEQLSHGCERLVLDLDGVQFLGSAGLAVLVAGQSDAERLGCQLCLVYNGRAVARALVASGLDGLFLVYPSMAEAAA</sequence>
<comment type="similarity">
    <text evidence="1 2">Belongs to the anti-sigma-factor antagonist family.</text>
</comment>
<reference evidence="5" key="1">
    <citation type="journal article" date="2014" name="Int. J. Syst. Evol. Microbiol.">
        <title>Complete genome sequence of Corynebacterium casei LMG S-19264T (=DSM 44701T), isolated from a smear-ripened cheese.</title>
        <authorList>
            <consortium name="US DOE Joint Genome Institute (JGI-PGF)"/>
            <person name="Walter F."/>
            <person name="Albersmeier A."/>
            <person name="Kalinowski J."/>
            <person name="Ruckert C."/>
        </authorList>
    </citation>
    <scope>NUCLEOTIDE SEQUENCE</scope>
    <source>
        <strain evidence="5">CGMCC 4.5737</strain>
    </source>
</reference>
<gene>
    <name evidence="5" type="ORF">GCM10012275_34180</name>
</gene>
<dbReference type="PANTHER" id="PTHR33495">
    <property type="entry name" value="ANTI-SIGMA FACTOR ANTAGONIST TM_1081-RELATED-RELATED"/>
    <property type="match status" value="1"/>
</dbReference>
<dbReference type="PANTHER" id="PTHR33495:SF2">
    <property type="entry name" value="ANTI-SIGMA FACTOR ANTAGONIST TM_1081-RELATED"/>
    <property type="match status" value="1"/>
</dbReference>
<dbReference type="PROSITE" id="PS50801">
    <property type="entry name" value="STAS"/>
    <property type="match status" value="1"/>
</dbReference>
<dbReference type="Pfam" id="PF01740">
    <property type="entry name" value="STAS"/>
    <property type="match status" value="1"/>
</dbReference>
<dbReference type="Gene3D" id="3.30.750.24">
    <property type="entry name" value="STAS domain"/>
    <property type="match status" value="1"/>
</dbReference>
<evidence type="ECO:0000256" key="3">
    <source>
        <dbReference type="SAM" id="MobiDB-lite"/>
    </source>
</evidence>
<reference evidence="5" key="2">
    <citation type="submission" date="2020-09" db="EMBL/GenBank/DDBJ databases">
        <authorList>
            <person name="Sun Q."/>
            <person name="Zhou Y."/>
        </authorList>
    </citation>
    <scope>NUCLEOTIDE SEQUENCE</scope>
    <source>
        <strain evidence="5">CGMCC 4.5737</strain>
    </source>
</reference>
<dbReference type="NCBIfam" id="TIGR00377">
    <property type="entry name" value="ant_ant_sig"/>
    <property type="match status" value="1"/>
</dbReference>
<dbReference type="InterPro" id="IPR036513">
    <property type="entry name" value="STAS_dom_sf"/>
</dbReference>
<dbReference type="SUPFAM" id="SSF52091">
    <property type="entry name" value="SpoIIaa-like"/>
    <property type="match status" value="1"/>
</dbReference>
<evidence type="ECO:0000256" key="2">
    <source>
        <dbReference type="RuleBase" id="RU003749"/>
    </source>
</evidence>
<dbReference type="InterPro" id="IPR002645">
    <property type="entry name" value="STAS_dom"/>
</dbReference>
<comment type="caution">
    <text evidence="5">The sequence shown here is derived from an EMBL/GenBank/DDBJ whole genome shotgun (WGS) entry which is preliminary data.</text>
</comment>
<organism evidence="5 6">
    <name type="scientific">Longimycelium tulufanense</name>
    <dbReference type="NCBI Taxonomy" id="907463"/>
    <lineage>
        <taxon>Bacteria</taxon>
        <taxon>Bacillati</taxon>
        <taxon>Actinomycetota</taxon>
        <taxon>Actinomycetes</taxon>
        <taxon>Pseudonocardiales</taxon>
        <taxon>Pseudonocardiaceae</taxon>
        <taxon>Longimycelium</taxon>
    </lineage>
</organism>
<name>A0A8J3FX95_9PSEU</name>
<evidence type="ECO:0000256" key="1">
    <source>
        <dbReference type="ARBA" id="ARBA00009013"/>
    </source>
</evidence>
<protein>
    <recommendedName>
        <fullName evidence="2">Anti-sigma factor antagonist</fullName>
    </recommendedName>
</protein>
<dbReference type="CDD" id="cd07043">
    <property type="entry name" value="STAS_anti-anti-sigma_factors"/>
    <property type="match status" value="1"/>
</dbReference>
<dbReference type="Proteomes" id="UP000637578">
    <property type="component" value="Unassembled WGS sequence"/>
</dbReference>
<feature type="region of interest" description="Disordered" evidence="3">
    <location>
        <begin position="1"/>
        <end position="25"/>
    </location>
</feature>
<dbReference type="AlphaFoldDB" id="A0A8J3FX95"/>
<accession>A0A8J3FX95</accession>
<evidence type="ECO:0000313" key="5">
    <source>
        <dbReference type="EMBL" id="GGM60198.1"/>
    </source>
</evidence>
<dbReference type="InterPro" id="IPR003658">
    <property type="entry name" value="Anti-sigma_ant"/>
</dbReference>
<keyword evidence="6" id="KW-1185">Reference proteome</keyword>